<feature type="domain" description="CIDE-N" evidence="4">
    <location>
        <begin position="29"/>
        <end position="107"/>
    </location>
</feature>
<dbReference type="OrthoDB" id="6475906at2759"/>
<dbReference type="PROSITE" id="PS51135">
    <property type="entry name" value="CIDE_N"/>
    <property type="match status" value="1"/>
</dbReference>
<dbReference type="InterPro" id="IPR003508">
    <property type="entry name" value="CIDE-N_dom"/>
</dbReference>
<dbReference type="Proteomes" id="UP000192578">
    <property type="component" value="Unassembled WGS sequence"/>
</dbReference>
<sequence length="231" mass="25442">MTSSSTSGSENWDEPDMPPPPPPPNPNPKGKPCNVWNCRRSVRKSCVAASFAALTAKGKSKMGIADEKAVRVVLEADGTEVEDDDYFQCLEDFSTFMFLIDQEEWSPQSSTAMFSEFLNRRTSQVADSAIGDTSDATDSAGGPSGDHRAEQLFSQLSTDGAYKQLLPWLLLRPADLEEIVNADPEALYARYSRQVVDEIQEMSSKALNDYSSAQKAVELLNLYDKAARKQV</sequence>
<protein>
    <recommendedName>
        <fullName evidence="4">CIDE-N domain-containing protein</fullName>
    </recommendedName>
</protein>
<dbReference type="SMART" id="SM00266">
    <property type="entry name" value="CAD"/>
    <property type="match status" value="1"/>
</dbReference>
<evidence type="ECO:0000313" key="6">
    <source>
        <dbReference type="Proteomes" id="UP000192578"/>
    </source>
</evidence>
<dbReference type="AlphaFoldDB" id="A0A1W0WF62"/>
<evidence type="ECO:0000256" key="2">
    <source>
        <dbReference type="PROSITE-ProRule" id="PRU00447"/>
    </source>
</evidence>
<name>A0A1W0WF62_HYPEX</name>
<dbReference type="GO" id="GO:0006915">
    <property type="term" value="P:apoptotic process"/>
    <property type="evidence" value="ECO:0007669"/>
    <property type="project" value="UniProtKB-UniRule"/>
</dbReference>
<accession>A0A1W0WF62</accession>
<dbReference type="SUPFAM" id="SSF54277">
    <property type="entry name" value="CAD &amp; PB1 domains"/>
    <property type="match status" value="1"/>
</dbReference>
<evidence type="ECO:0000256" key="1">
    <source>
        <dbReference type="ARBA" id="ARBA00022703"/>
    </source>
</evidence>
<dbReference type="Pfam" id="PF02017">
    <property type="entry name" value="CIDE-N"/>
    <property type="match status" value="1"/>
</dbReference>
<evidence type="ECO:0000259" key="4">
    <source>
        <dbReference type="PROSITE" id="PS51135"/>
    </source>
</evidence>
<keyword evidence="6" id="KW-1185">Reference proteome</keyword>
<evidence type="ECO:0000313" key="5">
    <source>
        <dbReference type="EMBL" id="OQV13822.1"/>
    </source>
</evidence>
<keyword evidence="1 2" id="KW-0053">Apoptosis</keyword>
<reference evidence="6" key="1">
    <citation type="submission" date="2017-01" db="EMBL/GenBank/DDBJ databases">
        <title>Comparative genomics of anhydrobiosis in the tardigrade Hypsibius dujardini.</title>
        <authorList>
            <person name="Yoshida Y."/>
            <person name="Koutsovoulos G."/>
            <person name="Laetsch D."/>
            <person name="Stevens L."/>
            <person name="Kumar S."/>
            <person name="Horikawa D."/>
            <person name="Ishino K."/>
            <person name="Komine S."/>
            <person name="Tomita M."/>
            <person name="Blaxter M."/>
            <person name="Arakawa K."/>
        </authorList>
    </citation>
    <scope>NUCLEOTIDE SEQUENCE [LARGE SCALE GENOMIC DNA]</scope>
    <source>
        <strain evidence="6">Z151</strain>
    </source>
</reference>
<dbReference type="GO" id="GO:0042981">
    <property type="term" value="P:regulation of apoptotic process"/>
    <property type="evidence" value="ECO:0007669"/>
    <property type="project" value="TreeGrafter"/>
</dbReference>
<gene>
    <name evidence="5" type="ORF">BV898_11932</name>
</gene>
<feature type="region of interest" description="Disordered" evidence="3">
    <location>
        <begin position="1"/>
        <end position="31"/>
    </location>
</feature>
<comment type="caution">
    <text evidence="5">The sequence shown here is derived from an EMBL/GenBank/DDBJ whole genome shotgun (WGS) entry which is preliminary data.</text>
</comment>
<proteinExistence type="predicted"/>
<organism evidence="5 6">
    <name type="scientific">Hypsibius exemplaris</name>
    <name type="common">Freshwater tardigrade</name>
    <dbReference type="NCBI Taxonomy" id="2072580"/>
    <lineage>
        <taxon>Eukaryota</taxon>
        <taxon>Metazoa</taxon>
        <taxon>Ecdysozoa</taxon>
        <taxon>Tardigrada</taxon>
        <taxon>Eutardigrada</taxon>
        <taxon>Parachela</taxon>
        <taxon>Hypsibioidea</taxon>
        <taxon>Hypsibiidae</taxon>
        <taxon>Hypsibius</taxon>
    </lineage>
</organism>
<dbReference type="PANTHER" id="PTHR12306">
    <property type="entry name" value="CELL DEATH ACTIVATOR CIDE"/>
    <property type="match status" value="1"/>
</dbReference>
<evidence type="ECO:0000256" key="3">
    <source>
        <dbReference type="SAM" id="MobiDB-lite"/>
    </source>
</evidence>
<dbReference type="PANTHER" id="PTHR12306:SF15">
    <property type="entry name" value="DNAATION FACTOR-RELATED PROTEIN 1, ISOFORM B-RELATED"/>
    <property type="match status" value="1"/>
</dbReference>
<dbReference type="Gene3D" id="3.10.20.10">
    <property type="match status" value="1"/>
</dbReference>
<feature type="compositionally biased region" description="Pro residues" evidence="3">
    <location>
        <begin position="17"/>
        <end position="29"/>
    </location>
</feature>
<feature type="compositionally biased region" description="Polar residues" evidence="3">
    <location>
        <begin position="1"/>
        <end position="10"/>
    </location>
</feature>
<dbReference type="EMBL" id="MTYJ01000115">
    <property type="protein sequence ID" value="OQV13822.1"/>
    <property type="molecule type" value="Genomic_DNA"/>
</dbReference>